<evidence type="ECO:0000313" key="1">
    <source>
        <dbReference type="EMBL" id="PYB76844.1"/>
    </source>
</evidence>
<reference evidence="1 2" key="1">
    <citation type="submission" date="2018-06" db="EMBL/GenBank/DDBJ databases">
        <title>Rhizobium wuzhouense sp. nov., isolated from roots of Oryza officinalis.</title>
        <authorList>
            <person name="Yuan T."/>
        </authorList>
    </citation>
    <scope>NUCLEOTIDE SEQUENCE [LARGE SCALE GENOMIC DNA]</scope>
    <source>
        <strain evidence="1 2">W44</strain>
    </source>
</reference>
<dbReference type="PANTHER" id="PTHR23026:SF123">
    <property type="entry name" value="NAD(P)H NITROREDUCTASE RV3131-RELATED"/>
    <property type="match status" value="1"/>
</dbReference>
<dbReference type="InterPro" id="IPR000415">
    <property type="entry name" value="Nitroreductase-like"/>
</dbReference>
<dbReference type="SUPFAM" id="SSF55469">
    <property type="entry name" value="FMN-dependent nitroreductase-like"/>
    <property type="match status" value="2"/>
</dbReference>
<keyword evidence="2" id="KW-1185">Reference proteome</keyword>
<dbReference type="Proteomes" id="UP000247536">
    <property type="component" value="Unassembled WGS sequence"/>
</dbReference>
<dbReference type="NCBIfam" id="NF047509">
    <property type="entry name" value="Rv3131_FMN_oxido"/>
    <property type="match status" value="1"/>
</dbReference>
<gene>
    <name evidence="1" type="ORF">DMY87_00090</name>
</gene>
<accession>A0ABX5NW58</accession>
<organism evidence="1 2">
    <name type="scientific">Rhizobium wuzhouense</name>
    <dbReference type="NCBI Taxonomy" id="1986026"/>
    <lineage>
        <taxon>Bacteria</taxon>
        <taxon>Pseudomonadati</taxon>
        <taxon>Pseudomonadota</taxon>
        <taxon>Alphaproteobacteria</taxon>
        <taxon>Hyphomicrobiales</taxon>
        <taxon>Rhizobiaceae</taxon>
        <taxon>Rhizobium/Agrobacterium group</taxon>
        <taxon>Rhizobium</taxon>
    </lineage>
</organism>
<dbReference type="EMBL" id="QJRY01000001">
    <property type="protein sequence ID" value="PYB76844.1"/>
    <property type="molecule type" value="Genomic_DNA"/>
</dbReference>
<dbReference type="InterPro" id="IPR050627">
    <property type="entry name" value="Nitroreductase/BluB"/>
</dbReference>
<protein>
    <submittedName>
        <fullName evidence="1">Tat pathway signal protein</fullName>
    </submittedName>
</protein>
<name>A0ABX5NW58_9HYPH</name>
<dbReference type="PANTHER" id="PTHR23026">
    <property type="entry name" value="NADPH NITROREDUCTASE"/>
    <property type="match status" value="1"/>
</dbReference>
<evidence type="ECO:0000313" key="2">
    <source>
        <dbReference type="Proteomes" id="UP000247536"/>
    </source>
</evidence>
<dbReference type="RefSeq" id="WP_110789276.1">
    <property type="nucleotide sequence ID" value="NZ_QJRY01000001.1"/>
</dbReference>
<sequence>MIRRDVLIGAGAVLLAGGAGAYGWRSAVGAMADYDRYIADTRRPLSADADSIDLVRYATLAANGHNTQPWRFRVTDSGIAIRADHSRATPAVDPDDHHLFVSLGCATENLALAATAAGLPGEAEVNAEGGIEFRWATGRSLQDPLFAAIPHRQSTRAAYDGQPVSAAIIEGLRNAAEIPGVRLVIVTERGPLDRLRDLVIAGNEQQMGDPAFIAELKYWLRFNPRAAMESGDGLFSASSGNPLLPGFLGGAAFDAFFTAAAENDKYARHLDSSAGIAVFLGESEDRQHWVAVGRACQRFALAATRAGLKTAFINQPVEVEALRSQLSSLIGEPGLRPDIMMRFGHGADLPYSPRRPVAAVLDQA</sequence>
<comment type="caution">
    <text evidence="1">The sequence shown here is derived from an EMBL/GenBank/DDBJ whole genome shotgun (WGS) entry which is preliminary data.</text>
</comment>
<proteinExistence type="predicted"/>
<dbReference type="Gene3D" id="3.40.109.10">
    <property type="entry name" value="NADH Oxidase"/>
    <property type="match status" value="1"/>
</dbReference>